<feature type="region of interest" description="Disordered" evidence="6">
    <location>
        <begin position="147"/>
        <end position="177"/>
    </location>
</feature>
<dbReference type="Gramene" id="PRQ34084">
    <property type="protein sequence ID" value="PRQ34084"/>
    <property type="gene ID" value="RchiOBHm_Chr5g0064931"/>
</dbReference>
<evidence type="ECO:0000313" key="9">
    <source>
        <dbReference type="Proteomes" id="UP000238479"/>
    </source>
</evidence>
<dbReference type="PANTHER" id="PTHR12396">
    <property type="entry name" value="METHYL-CPG BINDING PROTEIN, MBD"/>
    <property type="match status" value="1"/>
</dbReference>
<evidence type="ECO:0000313" key="8">
    <source>
        <dbReference type="EMBL" id="PRQ34084.1"/>
    </source>
</evidence>
<dbReference type="InterPro" id="IPR016177">
    <property type="entry name" value="DNA-bd_dom_sf"/>
</dbReference>
<feature type="domain" description="MBD" evidence="7">
    <location>
        <begin position="91"/>
        <end position="167"/>
    </location>
</feature>
<evidence type="ECO:0000256" key="1">
    <source>
        <dbReference type="ARBA" id="ARBA00004123"/>
    </source>
</evidence>
<evidence type="ECO:0000256" key="6">
    <source>
        <dbReference type="SAM" id="MobiDB-lite"/>
    </source>
</evidence>
<dbReference type="GO" id="GO:0005634">
    <property type="term" value="C:nucleus"/>
    <property type="evidence" value="ECO:0007669"/>
    <property type="project" value="UniProtKB-SubCell"/>
</dbReference>
<dbReference type="STRING" id="74649.A0A2P6QIU2"/>
<sequence>MSASAASGKDLNPNPNPTPSPPHQHHLNPPPDGTLDGADPLLQSGAFIDPTTTPTSDMEETGKAQPNGVDSVTPGTSNVTADGSAGRAKAKGSDPQAMDWLPAGWRVEYKVRSSGATAGSTDRYYHDPVSGRRFRSKKEVLHFLETGTLKKNASSDKTSVEGSASKKQRKSSTKPRPAVNFDFFDVPAKVEWVLTDSSQWTWTPFIGDQRVPESTAKEWATAFTVFTSSNSGHTQ</sequence>
<dbReference type="SUPFAM" id="SSF54171">
    <property type="entry name" value="DNA-binding domain"/>
    <property type="match status" value="1"/>
</dbReference>
<accession>A0A2P6QIU2</accession>
<comment type="caution">
    <text evidence="8">The sequence shown here is derived from an EMBL/GenBank/DDBJ whole genome shotgun (WGS) entry which is preliminary data.</text>
</comment>
<name>A0A2P6QIU2_ROSCH</name>
<evidence type="ECO:0000256" key="3">
    <source>
        <dbReference type="ARBA" id="ARBA00023125"/>
    </source>
</evidence>
<reference evidence="8 9" key="1">
    <citation type="journal article" date="2018" name="Nat. Genet.">
        <title>The Rosa genome provides new insights in the design of modern roses.</title>
        <authorList>
            <person name="Bendahmane M."/>
        </authorList>
    </citation>
    <scope>NUCLEOTIDE SEQUENCE [LARGE SCALE GENOMIC DNA]</scope>
    <source>
        <strain evidence="9">cv. Old Blush</strain>
    </source>
</reference>
<organism evidence="8 9">
    <name type="scientific">Rosa chinensis</name>
    <name type="common">China rose</name>
    <dbReference type="NCBI Taxonomy" id="74649"/>
    <lineage>
        <taxon>Eukaryota</taxon>
        <taxon>Viridiplantae</taxon>
        <taxon>Streptophyta</taxon>
        <taxon>Embryophyta</taxon>
        <taxon>Tracheophyta</taxon>
        <taxon>Spermatophyta</taxon>
        <taxon>Magnoliopsida</taxon>
        <taxon>eudicotyledons</taxon>
        <taxon>Gunneridae</taxon>
        <taxon>Pentapetalae</taxon>
        <taxon>rosids</taxon>
        <taxon>fabids</taxon>
        <taxon>Rosales</taxon>
        <taxon>Rosaceae</taxon>
        <taxon>Rosoideae</taxon>
        <taxon>Rosoideae incertae sedis</taxon>
        <taxon>Rosa</taxon>
    </lineage>
</organism>
<dbReference type="AlphaFoldDB" id="A0A2P6QIU2"/>
<evidence type="ECO:0000256" key="2">
    <source>
        <dbReference type="ARBA" id="ARBA00023015"/>
    </source>
</evidence>
<keyword evidence="2" id="KW-0805">Transcription regulation</keyword>
<comment type="subcellular location">
    <subcellularLocation>
        <location evidence="1">Nucleus</location>
    </subcellularLocation>
</comment>
<keyword evidence="9" id="KW-1185">Reference proteome</keyword>
<proteinExistence type="predicted"/>
<evidence type="ECO:0000256" key="5">
    <source>
        <dbReference type="ARBA" id="ARBA00023242"/>
    </source>
</evidence>
<dbReference type="EMBL" id="PDCK01000043">
    <property type="protein sequence ID" value="PRQ34084.1"/>
    <property type="molecule type" value="Genomic_DNA"/>
</dbReference>
<dbReference type="Pfam" id="PF01429">
    <property type="entry name" value="MBD"/>
    <property type="match status" value="1"/>
</dbReference>
<dbReference type="OrthoDB" id="10072024at2759"/>
<feature type="compositionally biased region" description="Polar residues" evidence="6">
    <location>
        <begin position="149"/>
        <end position="162"/>
    </location>
</feature>
<keyword evidence="4" id="KW-0804">Transcription</keyword>
<dbReference type="PROSITE" id="PS50982">
    <property type="entry name" value="MBD"/>
    <property type="match status" value="1"/>
</dbReference>
<dbReference type="OMA" id="WSMANAG"/>
<evidence type="ECO:0000259" key="7">
    <source>
        <dbReference type="PROSITE" id="PS50982"/>
    </source>
</evidence>
<feature type="compositionally biased region" description="Pro residues" evidence="6">
    <location>
        <begin position="14"/>
        <end position="32"/>
    </location>
</feature>
<dbReference type="Proteomes" id="UP000238479">
    <property type="component" value="Chromosome 5"/>
</dbReference>
<protein>
    <submittedName>
        <fullName evidence="8">Putative DNA-binding domain-containing protein</fullName>
    </submittedName>
</protein>
<evidence type="ECO:0000256" key="4">
    <source>
        <dbReference type="ARBA" id="ARBA00023163"/>
    </source>
</evidence>
<keyword evidence="5" id="KW-0539">Nucleus</keyword>
<gene>
    <name evidence="8" type="ORF">RchiOBHm_Chr5g0064931</name>
</gene>
<dbReference type="InterPro" id="IPR001739">
    <property type="entry name" value="Methyl_CpG_DNA-bd"/>
</dbReference>
<dbReference type="Gene3D" id="3.30.890.10">
    <property type="entry name" value="Methyl-cpg-binding Protein 2, Chain A"/>
    <property type="match status" value="1"/>
</dbReference>
<dbReference type="GO" id="GO:0003677">
    <property type="term" value="F:DNA binding"/>
    <property type="evidence" value="ECO:0007669"/>
    <property type="project" value="UniProtKB-KW"/>
</dbReference>
<dbReference type="PANTHER" id="PTHR12396:SF46">
    <property type="entry name" value="METHYL-CPG-BINDING DOMAIN-CONTAINING PROTEIN 6"/>
    <property type="match status" value="1"/>
</dbReference>
<feature type="region of interest" description="Disordered" evidence="6">
    <location>
        <begin position="1"/>
        <end position="98"/>
    </location>
</feature>
<keyword evidence="3 8" id="KW-0238">DNA-binding</keyword>
<feature type="compositionally biased region" description="Polar residues" evidence="6">
    <location>
        <begin position="68"/>
        <end position="81"/>
    </location>
</feature>